<dbReference type="InParanoid" id="K1WNG6"/>
<protein>
    <submittedName>
        <fullName evidence="1">Uncharacterized protein</fullName>
    </submittedName>
</protein>
<name>K1WNG6_MARBU</name>
<dbReference type="KEGG" id="mbe:MBM_02427"/>
<reference evidence="1 2" key="1">
    <citation type="journal article" date="2012" name="BMC Genomics">
        <title>Sequencing the genome of Marssonina brunnea reveals fungus-poplar co-evolution.</title>
        <authorList>
            <person name="Zhu S."/>
            <person name="Cao Y.-Z."/>
            <person name="Jiang C."/>
            <person name="Tan B.-Y."/>
            <person name="Wang Z."/>
            <person name="Feng S."/>
            <person name="Zhang L."/>
            <person name="Su X.-H."/>
            <person name="Brejova B."/>
            <person name="Vinar T."/>
            <person name="Xu M."/>
            <person name="Wang M.-X."/>
            <person name="Zhang S.-G."/>
            <person name="Huang M.-R."/>
            <person name="Wu R."/>
            <person name="Zhou Y."/>
        </authorList>
    </citation>
    <scope>NUCLEOTIDE SEQUENCE [LARGE SCALE GENOMIC DNA]</scope>
    <source>
        <strain evidence="1 2">MB_m1</strain>
    </source>
</reference>
<dbReference type="AlphaFoldDB" id="K1WNG6"/>
<accession>K1WNG6</accession>
<evidence type="ECO:0000313" key="2">
    <source>
        <dbReference type="Proteomes" id="UP000006753"/>
    </source>
</evidence>
<dbReference type="EMBL" id="JH921431">
    <property type="protein sequence ID" value="EKD19190.1"/>
    <property type="molecule type" value="Genomic_DNA"/>
</dbReference>
<proteinExistence type="predicted"/>
<sequence>MAPDPPKHPQVFRTVAERIKVIQLIEKYVQSEPKMDLYALVPEATRRIPPKWTRMLDGKSNYYSYGNRCNVLEINPNTPLQDSKLSKYVGDVAPRWVEAKYLWKFFELATFYHGGIDEEYIWKALPGILQGQRENDEAQKIVRHLARLDNHMYTRMIRDSIKPITLHFLRNGLWATFDNEGRLPPFFEQEDRLRYFRYCLYQEPWMVAWWLMKCVPNMLRLSFLYQAEEITTNPFLKNLQSCLLKVFEDRFLLLVDATYLYQIDQEITKEKPKWDEGKKEIQQIMKSLSTHPTLSKITPDLLDLPIHSDLHLHGSTSWR</sequence>
<dbReference type="Proteomes" id="UP000006753">
    <property type="component" value="Unassembled WGS sequence"/>
</dbReference>
<dbReference type="OrthoDB" id="3451546at2759"/>
<evidence type="ECO:0000313" key="1">
    <source>
        <dbReference type="EMBL" id="EKD19190.1"/>
    </source>
</evidence>
<dbReference type="HOGENOM" id="CLU_871767_0_0_1"/>
<keyword evidence="2" id="KW-1185">Reference proteome</keyword>
<organism evidence="1 2">
    <name type="scientific">Marssonina brunnea f. sp. multigermtubi (strain MB_m1)</name>
    <name type="common">Marssonina leaf spot fungus</name>
    <dbReference type="NCBI Taxonomy" id="1072389"/>
    <lineage>
        <taxon>Eukaryota</taxon>
        <taxon>Fungi</taxon>
        <taxon>Dikarya</taxon>
        <taxon>Ascomycota</taxon>
        <taxon>Pezizomycotina</taxon>
        <taxon>Leotiomycetes</taxon>
        <taxon>Helotiales</taxon>
        <taxon>Drepanopezizaceae</taxon>
        <taxon>Drepanopeziza</taxon>
    </lineage>
</organism>
<gene>
    <name evidence="1" type="ORF">MBM_02427</name>
</gene>